<keyword evidence="7" id="KW-0677">Repeat</keyword>
<comment type="function">
    <text evidence="1">Mitochondrial GTPase involved in mitochondrial trafficking. Probably involved in control of anterograde transport of mitochondria and their subcellular distribution.</text>
</comment>
<dbReference type="PROSITE" id="PS51423">
    <property type="entry name" value="MIRO"/>
    <property type="match status" value="1"/>
</dbReference>
<evidence type="ECO:0000256" key="6">
    <source>
        <dbReference type="ARBA" id="ARBA00022723"/>
    </source>
</evidence>
<comment type="similarity">
    <text evidence="3">Belongs to the mitochondrial Rho GTPase family.</text>
</comment>
<keyword evidence="8" id="KW-0547">Nucleotide-binding</keyword>
<evidence type="ECO:0000256" key="16">
    <source>
        <dbReference type="ARBA" id="ARBA00032646"/>
    </source>
</evidence>
<accession>A0A9W8E525</accession>
<dbReference type="InterPro" id="IPR020860">
    <property type="entry name" value="MIRO_dom"/>
</dbReference>
<dbReference type="Pfam" id="PF00071">
    <property type="entry name" value="Ras"/>
    <property type="match status" value="1"/>
</dbReference>
<keyword evidence="9" id="KW-1000">Mitochondrion outer membrane</keyword>
<evidence type="ECO:0000256" key="11">
    <source>
        <dbReference type="ARBA" id="ARBA00022837"/>
    </source>
</evidence>
<dbReference type="GO" id="GO:0003924">
    <property type="term" value="F:GTPase activity"/>
    <property type="evidence" value="ECO:0007669"/>
    <property type="project" value="InterPro"/>
</dbReference>
<keyword evidence="6" id="KW-0479">Metal-binding</keyword>
<reference evidence="19" key="1">
    <citation type="submission" date="2022-07" db="EMBL/GenBank/DDBJ databases">
        <title>Phylogenomic reconstructions and comparative analyses of Kickxellomycotina fungi.</title>
        <authorList>
            <person name="Reynolds N.K."/>
            <person name="Stajich J.E."/>
            <person name="Barry K."/>
            <person name="Grigoriev I.V."/>
            <person name="Crous P."/>
            <person name="Smith M.E."/>
        </authorList>
    </citation>
    <scope>NUCLEOTIDE SEQUENCE</scope>
    <source>
        <strain evidence="19">RSA 1196</strain>
    </source>
</reference>
<dbReference type="InterPro" id="IPR013567">
    <property type="entry name" value="EF_hand_assoc_2"/>
</dbReference>
<dbReference type="PROSITE" id="PS50222">
    <property type="entry name" value="EF_HAND_2"/>
    <property type="match status" value="2"/>
</dbReference>
<dbReference type="PANTHER" id="PTHR46819:SF1">
    <property type="entry name" value="EF-HAND CALCIUM-BINDING DOMAIN-CONTAINING PROTEIN 7"/>
    <property type="match status" value="1"/>
</dbReference>
<dbReference type="SMART" id="SM00174">
    <property type="entry name" value="RHO"/>
    <property type="match status" value="1"/>
</dbReference>
<evidence type="ECO:0000256" key="10">
    <source>
        <dbReference type="ARBA" id="ARBA00022801"/>
    </source>
</evidence>
<keyword evidence="15" id="KW-0472">Membrane</keyword>
<dbReference type="SMART" id="SM00175">
    <property type="entry name" value="RAB"/>
    <property type="match status" value="1"/>
</dbReference>
<evidence type="ECO:0000256" key="8">
    <source>
        <dbReference type="ARBA" id="ARBA00022741"/>
    </source>
</evidence>
<evidence type="ECO:0000256" key="9">
    <source>
        <dbReference type="ARBA" id="ARBA00022787"/>
    </source>
</evidence>
<dbReference type="SUPFAM" id="SSF47473">
    <property type="entry name" value="EF-hand"/>
    <property type="match status" value="1"/>
</dbReference>
<keyword evidence="13" id="KW-0496">Mitochondrion</keyword>
<evidence type="ECO:0000256" key="2">
    <source>
        <dbReference type="ARBA" id="ARBA00004200"/>
    </source>
</evidence>
<dbReference type="OrthoDB" id="10020961at2759"/>
<dbReference type="GO" id="GO:0005741">
    <property type="term" value="C:mitochondrial outer membrane"/>
    <property type="evidence" value="ECO:0007669"/>
    <property type="project" value="UniProtKB-SubCell"/>
</dbReference>
<evidence type="ECO:0000313" key="20">
    <source>
        <dbReference type="Proteomes" id="UP001150925"/>
    </source>
</evidence>
<dbReference type="PRINTS" id="PR00449">
    <property type="entry name" value="RASTRNSFRMNG"/>
</dbReference>
<name>A0A9W8E525_9FUNG</name>
<feature type="domain" description="EF-hand" evidence="17">
    <location>
        <begin position="306"/>
        <end position="341"/>
    </location>
</feature>
<dbReference type="PROSITE" id="PS51419">
    <property type="entry name" value="RAB"/>
    <property type="match status" value="1"/>
</dbReference>
<sequence>MHNDIRVVLIGDTGVGKSTLVTTLIKEMFFPNVQPVVPEVTIPPEVTPENVTTHIIDTSPRQEYRNQLDIEIRKAHVIGLVYAVTERSTFYRISEFWLPYLRSLGVKCPVILIGNQTDLRVTDMSASNLENDVVPIMNEYPEVESCVECSAKDPTTVSEVFYFAQKAVLHPTGPLYNSREHNLKPRCREALTRIFKLCDTNKDGVLDDDELNAFQSKCFHSPLHHKELAAVRTIVEECEPSGVTESGLTLEGFLYLHKLFIQRGRLETTWMVLRTFGYGDDLHLRPDYLLPILDVPSDCTVELSSQGIQFLTQLFDRHDKDRDGALSSDELSEFFSTTPGNPWAEAIRADTVCTTENGALPLQNFLAQWHMLTTLDPNTTLSYLVYLGFDDEDVRHGLQVLKLKSPGGLLRSRSTRTVYRCLVMGAPGVGKTALLRAFIDKPFAANSPTQGCSVVNAIQMRGGRRYLLLEEPDTSDALALLRSRRKSGRYDAICL</sequence>
<keyword evidence="14" id="KW-0342">GTP-binding</keyword>
<dbReference type="SUPFAM" id="SSF52540">
    <property type="entry name" value="P-loop containing nucleoside triphosphate hydrolases"/>
    <property type="match status" value="2"/>
</dbReference>
<gene>
    <name evidence="19" type="primary">GEM1</name>
    <name evidence="19" type="ORF">IWQ62_004827</name>
</gene>
<organism evidence="19 20">
    <name type="scientific">Dispira parvispora</name>
    <dbReference type="NCBI Taxonomy" id="1520584"/>
    <lineage>
        <taxon>Eukaryota</taxon>
        <taxon>Fungi</taxon>
        <taxon>Fungi incertae sedis</taxon>
        <taxon>Zoopagomycota</taxon>
        <taxon>Kickxellomycotina</taxon>
        <taxon>Dimargaritomycetes</taxon>
        <taxon>Dimargaritales</taxon>
        <taxon>Dimargaritaceae</taxon>
        <taxon>Dispira</taxon>
    </lineage>
</organism>
<dbReference type="InterPro" id="IPR052266">
    <property type="entry name" value="Miro-EF-hand_domain"/>
</dbReference>
<dbReference type="InterPro" id="IPR018247">
    <property type="entry name" value="EF_Hand_1_Ca_BS"/>
</dbReference>
<dbReference type="SMART" id="SM00173">
    <property type="entry name" value="RAS"/>
    <property type="match status" value="1"/>
</dbReference>
<evidence type="ECO:0000256" key="15">
    <source>
        <dbReference type="ARBA" id="ARBA00023136"/>
    </source>
</evidence>
<evidence type="ECO:0000256" key="3">
    <source>
        <dbReference type="ARBA" id="ARBA00007981"/>
    </source>
</evidence>
<dbReference type="FunFam" id="3.40.50.300:FF:000170">
    <property type="entry name" value="Mitochondrial Rho GTPase"/>
    <property type="match status" value="1"/>
</dbReference>
<dbReference type="InterPro" id="IPR001806">
    <property type="entry name" value="Small_GTPase"/>
</dbReference>
<protein>
    <recommendedName>
        <fullName evidence="4">Mitochondrial Rho GTPase 1</fullName>
    </recommendedName>
    <alternativeName>
        <fullName evidence="16">GTPase EF-hand protein of mitochondria 1</fullName>
    </alternativeName>
</protein>
<dbReference type="FunFam" id="1.10.238.10:FF:000011">
    <property type="entry name" value="Mitochondrial Rho GTPase"/>
    <property type="match status" value="1"/>
</dbReference>
<evidence type="ECO:0000256" key="1">
    <source>
        <dbReference type="ARBA" id="ARBA00003481"/>
    </source>
</evidence>
<dbReference type="GO" id="GO:0005509">
    <property type="term" value="F:calcium ion binding"/>
    <property type="evidence" value="ECO:0007669"/>
    <property type="project" value="InterPro"/>
</dbReference>
<dbReference type="Proteomes" id="UP001150925">
    <property type="component" value="Unassembled WGS sequence"/>
</dbReference>
<evidence type="ECO:0000256" key="7">
    <source>
        <dbReference type="ARBA" id="ARBA00022737"/>
    </source>
</evidence>
<dbReference type="Gene3D" id="1.10.238.10">
    <property type="entry name" value="EF-hand"/>
    <property type="match status" value="2"/>
</dbReference>
<feature type="domain" description="Miro" evidence="18">
    <location>
        <begin position="2"/>
        <end position="170"/>
    </location>
</feature>
<dbReference type="GO" id="GO:0005525">
    <property type="term" value="F:GTP binding"/>
    <property type="evidence" value="ECO:0007669"/>
    <property type="project" value="UniProtKB-KW"/>
</dbReference>
<dbReference type="SMART" id="SM00054">
    <property type="entry name" value="EFh"/>
    <property type="match status" value="2"/>
</dbReference>
<dbReference type="InterPro" id="IPR002048">
    <property type="entry name" value="EF_hand_dom"/>
</dbReference>
<keyword evidence="11" id="KW-0106">Calcium</keyword>
<proteinExistence type="inferred from homology"/>
<keyword evidence="12" id="KW-1133">Transmembrane helix</keyword>
<feature type="domain" description="EF-hand" evidence="17">
    <location>
        <begin position="186"/>
        <end position="221"/>
    </location>
</feature>
<dbReference type="CDD" id="cd01893">
    <property type="entry name" value="Miro1"/>
    <property type="match status" value="1"/>
</dbReference>
<dbReference type="InterPro" id="IPR027417">
    <property type="entry name" value="P-loop_NTPase"/>
</dbReference>
<keyword evidence="20" id="KW-1185">Reference proteome</keyword>
<dbReference type="Pfam" id="PF08355">
    <property type="entry name" value="EF_assoc_1"/>
    <property type="match status" value="1"/>
</dbReference>
<dbReference type="Gene3D" id="3.40.50.300">
    <property type="entry name" value="P-loop containing nucleotide triphosphate hydrolases"/>
    <property type="match status" value="1"/>
</dbReference>
<dbReference type="InterPro" id="IPR011992">
    <property type="entry name" value="EF-hand-dom_pair"/>
</dbReference>
<dbReference type="PROSITE" id="PS00018">
    <property type="entry name" value="EF_HAND_1"/>
    <property type="match status" value="2"/>
</dbReference>
<evidence type="ECO:0000259" key="17">
    <source>
        <dbReference type="PROSITE" id="PS50222"/>
    </source>
</evidence>
<dbReference type="AlphaFoldDB" id="A0A9W8E525"/>
<dbReference type="Pfam" id="PF13202">
    <property type="entry name" value="EF-hand_5"/>
    <property type="match status" value="2"/>
</dbReference>
<keyword evidence="10" id="KW-0378">Hydrolase</keyword>
<evidence type="ECO:0000313" key="19">
    <source>
        <dbReference type="EMBL" id="KAJ1958907.1"/>
    </source>
</evidence>
<dbReference type="InterPro" id="IPR013566">
    <property type="entry name" value="EF_hand_assoc_1"/>
</dbReference>
<evidence type="ECO:0000256" key="14">
    <source>
        <dbReference type="ARBA" id="ARBA00023134"/>
    </source>
</evidence>
<evidence type="ECO:0000256" key="5">
    <source>
        <dbReference type="ARBA" id="ARBA00022692"/>
    </source>
</evidence>
<comment type="subcellular location">
    <subcellularLocation>
        <location evidence="2">Mitochondrion outer membrane</location>
        <topology evidence="2">Single-pass type IV membrane protein</topology>
    </subcellularLocation>
</comment>
<evidence type="ECO:0000256" key="13">
    <source>
        <dbReference type="ARBA" id="ARBA00023128"/>
    </source>
</evidence>
<evidence type="ECO:0000256" key="12">
    <source>
        <dbReference type="ARBA" id="ARBA00022989"/>
    </source>
</evidence>
<dbReference type="EMBL" id="JANBPY010001735">
    <property type="protein sequence ID" value="KAJ1958907.1"/>
    <property type="molecule type" value="Genomic_DNA"/>
</dbReference>
<dbReference type="Pfam" id="PF08356">
    <property type="entry name" value="EF_assoc_2"/>
    <property type="match status" value="1"/>
</dbReference>
<feature type="non-terminal residue" evidence="19">
    <location>
        <position position="495"/>
    </location>
</feature>
<dbReference type="PROSITE" id="PS51421">
    <property type="entry name" value="RAS"/>
    <property type="match status" value="1"/>
</dbReference>
<comment type="caution">
    <text evidence="19">The sequence shown here is derived from an EMBL/GenBank/DDBJ whole genome shotgun (WGS) entry which is preliminary data.</text>
</comment>
<keyword evidence="5" id="KW-0812">Transmembrane</keyword>
<evidence type="ECO:0000259" key="18">
    <source>
        <dbReference type="PROSITE" id="PS51423"/>
    </source>
</evidence>
<dbReference type="PANTHER" id="PTHR46819">
    <property type="entry name" value="EF-HAND CALCIUM-BINDING DOMAIN-CONTAINING PROTEIN 7"/>
    <property type="match status" value="1"/>
</dbReference>
<evidence type="ECO:0000256" key="4">
    <source>
        <dbReference type="ARBA" id="ARBA00019119"/>
    </source>
</evidence>